<keyword evidence="2" id="KW-1185">Reference proteome</keyword>
<dbReference type="InterPro" id="IPR044824">
    <property type="entry name" value="MAIN-like"/>
</dbReference>
<evidence type="ECO:0000313" key="1">
    <source>
        <dbReference type="EMBL" id="KAI3924322.1"/>
    </source>
</evidence>
<comment type="caution">
    <text evidence="1">The sequence shown here is derived from an EMBL/GenBank/DDBJ whole genome shotgun (WGS) entry which is preliminary data.</text>
</comment>
<name>A0AAD4SWD9_9MAGN</name>
<protein>
    <recommendedName>
        <fullName evidence="3">Aminotransferase-like plant mobile domain-containing protein</fullName>
    </recommendedName>
</protein>
<feature type="non-terminal residue" evidence="1">
    <location>
        <position position="1"/>
    </location>
</feature>
<accession>A0AAD4SWD9</accession>
<reference evidence="1" key="1">
    <citation type="submission" date="2022-04" db="EMBL/GenBank/DDBJ databases">
        <title>A functionally conserved STORR gene fusion in Papaver species that diverged 16.8 million years ago.</title>
        <authorList>
            <person name="Catania T."/>
        </authorList>
    </citation>
    <scope>NUCLEOTIDE SEQUENCE</scope>
    <source>
        <strain evidence="1">S-188037</strain>
    </source>
</reference>
<proteinExistence type="predicted"/>
<gene>
    <name evidence="1" type="ORF">MKW98_032523</name>
</gene>
<dbReference type="PANTHER" id="PTHR46033">
    <property type="entry name" value="PROTEIN MAIN-LIKE 2"/>
    <property type="match status" value="1"/>
</dbReference>
<dbReference type="Proteomes" id="UP001202328">
    <property type="component" value="Unassembled WGS sequence"/>
</dbReference>
<dbReference type="EMBL" id="JAJJMB010008334">
    <property type="protein sequence ID" value="KAI3924322.1"/>
    <property type="molecule type" value="Genomic_DNA"/>
</dbReference>
<sequence>WSTVLKMSENPVSRFVGRLKTNKSRPNKKYKSKANEDPGIVPTVEIEEVFIPGLGSYRVVGDDKKHASTDITFASDPTFRYQHRGSLVSVINYYKVITKHSLRVKYIIERAGWDCLLTMNIRETSHSLIDYIVERFWDTTNTFHFPFGEMGFTPLDWVMLTGLSIGVGADIPYDSKKYHFEHVPEGTMRALPNIRVLGYEYLGICRPDVSKSEDNAQKWPRSSIWNVKKMIIEIGRCRTLLNQLTEDQVTWQPWESFRPFLGSEIGTAVTELSDSRALFSWNGIVN</sequence>
<dbReference type="GO" id="GO:0010073">
    <property type="term" value="P:meristem maintenance"/>
    <property type="evidence" value="ECO:0007669"/>
    <property type="project" value="InterPro"/>
</dbReference>
<evidence type="ECO:0000313" key="2">
    <source>
        <dbReference type="Proteomes" id="UP001202328"/>
    </source>
</evidence>
<dbReference type="AlphaFoldDB" id="A0AAD4SWD9"/>
<evidence type="ECO:0008006" key="3">
    <source>
        <dbReference type="Google" id="ProtNLM"/>
    </source>
</evidence>
<organism evidence="1 2">
    <name type="scientific">Papaver atlanticum</name>
    <dbReference type="NCBI Taxonomy" id="357466"/>
    <lineage>
        <taxon>Eukaryota</taxon>
        <taxon>Viridiplantae</taxon>
        <taxon>Streptophyta</taxon>
        <taxon>Embryophyta</taxon>
        <taxon>Tracheophyta</taxon>
        <taxon>Spermatophyta</taxon>
        <taxon>Magnoliopsida</taxon>
        <taxon>Ranunculales</taxon>
        <taxon>Papaveraceae</taxon>
        <taxon>Papaveroideae</taxon>
        <taxon>Papaver</taxon>
    </lineage>
</organism>
<dbReference type="PANTHER" id="PTHR46033:SF8">
    <property type="entry name" value="PROTEIN MAINTENANCE OF MERISTEMS-LIKE"/>
    <property type="match status" value="1"/>
</dbReference>